<comment type="subcellular location">
    <subcellularLocation>
        <location evidence="1">Cell membrane</location>
        <topology evidence="1">Multi-pass membrane protein</topology>
    </subcellularLocation>
</comment>
<feature type="transmembrane region" description="Helical" evidence="7">
    <location>
        <begin position="300"/>
        <end position="320"/>
    </location>
</feature>
<feature type="domain" description="Major facilitator superfamily (MFS) profile" evidence="8">
    <location>
        <begin position="8"/>
        <end position="389"/>
    </location>
</feature>
<evidence type="ECO:0000313" key="10">
    <source>
        <dbReference type="Proteomes" id="UP000001683"/>
    </source>
</evidence>
<evidence type="ECO:0000256" key="1">
    <source>
        <dbReference type="ARBA" id="ARBA00004651"/>
    </source>
</evidence>
<accession>B2A5I4</accession>
<feature type="transmembrane region" description="Helical" evidence="7">
    <location>
        <begin position="73"/>
        <end position="96"/>
    </location>
</feature>
<evidence type="ECO:0000256" key="4">
    <source>
        <dbReference type="ARBA" id="ARBA00022692"/>
    </source>
</evidence>
<dbReference type="PROSITE" id="PS50850">
    <property type="entry name" value="MFS"/>
    <property type="match status" value="1"/>
</dbReference>
<dbReference type="Pfam" id="PF07690">
    <property type="entry name" value="MFS_1"/>
    <property type="match status" value="1"/>
</dbReference>
<dbReference type="AlphaFoldDB" id="B2A5I4"/>
<dbReference type="STRING" id="457570.Nther_1767"/>
<dbReference type="GO" id="GO:0005886">
    <property type="term" value="C:plasma membrane"/>
    <property type="evidence" value="ECO:0007669"/>
    <property type="project" value="UniProtKB-SubCell"/>
</dbReference>
<feature type="transmembrane region" description="Helical" evidence="7">
    <location>
        <begin position="277"/>
        <end position="294"/>
    </location>
</feature>
<keyword evidence="2" id="KW-0813">Transport</keyword>
<reference evidence="9 10" key="1">
    <citation type="submission" date="2008-04" db="EMBL/GenBank/DDBJ databases">
        <title>Complete sequence of chromosome of Natranaerobius thermophilus JW/NM-WN-LF.</title>
        <authorList>
            <consortium name="US DOE Joint Genome Institute"/>
            <person name="Copeland A."/>
            <person name="Lucas S."/>
            <person name="Lapidus A."/>
            <person name="Glavina del Rio T."/>
            <person name="Dalin E."/>
            <person name="Tice H."/>
            <person name="Bruce D."/>
            <person name="Goodwin L."/>
            <person name="Pitluck S."/>
            <person name="Chertkov O."/>
            <person name="Brettin T."/>
            <person name="Detter J.C."/>
            <person name="Han C."/>
            <person name="Kuske C.R."/>
            <person name="Schmutz J."/>
            <person name="Larimer F."/>
            <person name="Land M."/>
            <person name="Hauser L."/>
            <person name="Kyrpides N."/>
            <person name="Lykidis A."/>
            <person name="Mesbah N.M."/>
            <person name="Wiegel J."/>
        </authorList>
    </citation>
    <scope>NUCLEOTIDE SEQUENCE [LARGE SCALE GENOMIC DNA]</scope>
    <source>
        <strain evidence="10">ATCC BAA-1301 / DSM 18059 / JW/NM-WN-LF</strain>
    </source>
</reference>
<dbReference type="PANTHER" id="PTHR43124">
    <property type="entry name" value="PURINE EFFLUX PUMP PBUE"/>
    <property type="match status" value="1"/>
</dbReference>
<keyword evidence="5 7" id="KW-1133">Transmembrane helix</keyword>
<gene>
    <name evidence="9" type="ordered locus">Nther_1767</name>
</gene>
<dbReference type="EMBL" id="CP001034">
    <property type="protein sequence ID" value="ACB85339.1"/>
    <property type="molecule type" value="Genomic_DNA"/>
</dbReference>
<feature type="transmembrane region" description="Helical" evidence="7">
    <location>
        <begin position="213"/>
        <end position="234"/>
    </location>
</feature>
<dbReference type="HOGENOM" id="CLU_001265_10_6_9"/>
<evidence type="ECO:0000256" key="2">
    <source>
        <dbReference type="ARBA" id="ARBA00022448"/>
    </source>
</evidence>
<dbReference type="Proteomes" id="UP000001683">
    <property type="component" value="Chromosome"/>
</dbReference>
<reference evidence="9 10" key="2">
    <citation type="journal article" date="2011" name="J. Bacteriol.">
        <title>Complete genome sequence of the anaerobic, halophilic alkalithermophile Natranaerobius thermophilus JW/NM-WN-LF.</title>
        <authorList>
            <person name="Zhao B."/>
            <person name="Mesbah N.M."/>
            <person name="Dalin E."/>
            <person name="Goodwin L."/>
            <person name="Nolan M."/>
            <person name="Pitluck S."/>
            <person name="Chertkov O."/>
            <person name="Brettin T.S."/>
            <person name="Han J."/>
            <person name="Larimer F.W."/>
            <person name="Land M.L."/>
            <person name="Hauser L."/>
            <person name="Kyrpides N."/>
            <person name="Wiegel J."/>
        </authorList>
    </citation>
    <scope>NUCLEOTIDE SEQUENCE [LARGE SCALE GENOMIC DNA]</scope>
    <source>
        <strain evidence="10">ATCC BAA-1301 / DSM 18059 / JW/NM-WN-LF</strain>
    </source>
</reference>
<feature type="transmembrane region" description="Helical" evidence="7">
    <location>
        <begin position="108"/>
        <end position="126"/>
    </location>
</feature>
<name>B2A5I4_NATTJ</name>
<dbReference type="InParanoid" id="B2A5I4"/>
<evidence type="ECO:0000259" key="8">
    <source>
        <dbReference type="PROSITE" id="PS50850"/>
    </source>
</evidence>
<dbReference type="InterPro" id="IPR050189">
    <property type="entry name" value="MFS_Efflux_Transporters"/>
</dbReference>
<feature type="transmembrane region" description="Helical" evidence="7">
    <location>
        <begin position="9"/>
        <end position="32"/>
    </location>
</feature>
<dbReference type="eggNOG" id="COG2814">
    <property type="taxonomic scope" value="Bacteria"/>
</dbReference>
<evidence type="ECO:0000256" key="7">
    <source>
        <dbReference type="SAM" id="Phobius"/>
    </source>
</evidence>
<dbReference type="InterPro" id="IPR011701">
    <property type="entry name" value="MFS"/>
</dbReference>
<dbReference type="Gene3D" id="1.20.1250.20">
    <property type="entry name" value="MFS general substrate transporter like domains"/>
    <property type="match status" value="1"/>
</dbReference>
<protein>
    <submittedName>
        <fullName evidence="9">Major facilitator superfamily MFS_1</fullName>
    </submittedName>
</protein>
<keyword evidence="10" id="KW-1185">Reference proteome</keyword>
<dbReference type="InterPro" id="IPR036259">
    <property type="entry name" value="MFS_trans_sf"/>
</dbReference>
<evidence type="ECO:0000256" key="5">
    <source>
        <dbReference type="ARBA" id="ARBA00022989"/>
    </source>
</evidence>
<organism evidence="9 10">
    <name type="scientific">Natranaerobius thermophilus (strain ATCC BAA-1301 / DSM 18059 / JW/NM-WN-LF)</name>
    <dbReference type="NCBI Taxonomy" id="457570"/>
    <lineage>
        <taxon>Bacteria</taxon>
        <taxon>Bacillati</taxon>
        <taxon>Bacillota</taxon>
        <taxon>Clostridia</taxon>
        <taxon>Natranaerobiales</taxon>
        <taxon>Natranaerobiaceae</taxon>
        <taxon>Natranaerobius</taxon>
    </lineage>
</organism>
<dbReference type="OrthoDB" id="9803985at2"/>
<dbReference type="PANTHER" id="PTHR43124:SF3">
    <property type="entry name" value="CHLORAMPHENICOL EFFLUX PUMP RV0191"/>
    <property type="match status" value="1"/>
</dbReference>
<feature type="transmembrane region" description="Helical" evidence="7">
    <location>
        <begin position="246"/>
        <end position="265"/>
    </location>
</feature>
<dbReference type="KEGG" id="nth:Nther_1767"/>
<evidence type="ECO:0000256" key="6">
    <source>
        <dbReference type="ARBA" id="ARBA00023136"/>
    </source>
</evidence>
<evidence type="ECO:0000313" key="9">
    <source>
        <dbReference type="EMBL" id="ACB85339.1"/>
    </source>
</evidence>
<feature type="transmembrane region" description="Helical" evidence="7">
    <location>
        <begin position="365"/>
        <end position="383"/>
    </location>
</feature>
<proteinExistence type="predicted"/>
<keyword evidence="3" id="KW-1003">Cell membrane</keyword>
<keyword evidence="6 7" id="KW-0472">Membrane</keyword>
<dbReference type="InterPro" id="IPR020846">
    <property type="entry name" value="MFS_dom"/>
</dbReference>
<evidence type="ECO:0000256" key="3">
    <source>
        <dbReference type="ARBA" id="ARBA00022475"/>
    </source>
</evidence>
<keyword evidence="4 7" id="KW-0812">Transmembrane</keyword>
<feature type="transmembrane region" description="Helical" evidence="7">
    <location>
        <begin position="44"/>
        <end position="66"/>
    </location>
</feature>
<dbReference type="GO" id="GO:0022857">
    <property type="term" value="F:transmembrane transporter activity"/>
    <property type="evidence" value="ECO:0007669"/>
    <property type="project" value="InterPro"/>
</dbReference>
<sequence>MKTISAIKVAILSASNYITVLVNTVLFPIFPVMAQALNLTLRDLAILVGIVSFPSALINLGGGILADRFGKKIIIVLSLTLYGLGGLLAGLSIILMEEPYPVILVGRLFQGIGAATPMFLSVALVGDIFQSLERSKALGFLETANGLGKVTSPILGALIGLITWYSIFFIYPIVALPVAIATWKVIEEPNENKGVDWEKQKKAFRQFKDESRIITLLVAFLVIFILIGTMFWLSDFLEARLELNQILRGVVISLPALAMLLTTLFAERIHNKLNPRFIMGGGLILTSACLIGIYHTLETILFWPLIVALGVGAGIVLPSVDMVSTSVEIKEIRGVMSTIYGSARSLGGATTTITFSYLLEYGLQLTFYSIAVGGIIVGLIVLFRMNEKKLLPKELLPDK</sequence>
<dbReference type="SUPFAM" id="SSF103473">
    <property type="entry name" value="MFS general substrate transporter"/>
    <property type="match status" value="1"/>
</dbReference>
<dbReference type="RefSeq" id="WP_012448206.1">
    <property type="nucleotide sequence ID" value="NC_010718.1"/>
</dbReference>